<dbReference type="Ensembl" id="ENSCABT00000020215.1">
    <property type="protein sequence ID" value="ENSCABP00000018450.1"/>
    <property type="gene ID" value="ENSCABG00000013651.1"/>
</dbReference>
<protein>
    <recommendedName>
        <fullName evidence="1">Large ribosomal subunit protein eL20</fullName>
    </recommendedName>
    <alternativeName>
        <fullName evidence="2">60S ribosomal protein L18a</fullName>
    </alternativeName>
</protein>
<dbReference type="InterPro" id="IPR023573">
    <property type="entry name" value="Ribosomal_eL20_dom"/>
</dbReference>
<dbReference type="GO" id="GO:0005840">
    <property type="term" value="C:ribosome"/>
    <property type="evidence" value="ECO:0007669"/>
    <property type="project" value="InterPro"/>
</dbReference>
<name>A0A8C0ITL6_CHEAB</name>
<keyword evidence="5" id="KW-1185">Reference proteome</keyword>
<reference evidence="4" key="2">
    <citation type="submission" date="2025-09" db="UniProtKB">
        <authorList>
            <consortium name="Ensembl"/>
        </authorList>
    </citation>
    <scope>IDENTIFICATION</scope>
</reference>
<evidence type="ECO:0000256" key="1">
    <source>
        <dbReference type="ARBA" id="ARBA00035220"/>
    </source>
</evidence>
<evidence type="ECO:0000313" key="4">
    <source>
        <dbReference type="Ensembl" id="ENSCABP00000018450.1"/>
    </source>
</evidence>
<dbReference type="Gene3D" id="3.10.20.10">
    <property type="match status" value="1"/>
</dbReference>
<dbReference type="Proteomes" id="UP000694404">
    <property type="component" value="Unplaced"/>
</dbReference>
<dbReference type="InterPro" id="IPR021138">
    <property type="entry name" value="Ribosomal_eL20_eukaryotes"/>
</dbReference>
<sequence>TSQEAPEHTQLFSFYYSFVSSHDICPISGTLSQDLTTAGAVTQCYRGMGARHHARVHPIQIMKTEAIAASKCHRPAVKQCHGSKIKHKPSFTTKRPNTFF</sequence>
<evidence type="ECO:0000313" key="5">
    <source>
        <dbReference type="Proteomes" id="UP000694404"/>
    </source>
</evidence>
<evidence type="ECO:0000259" key="3">
    <source>
        <dbReference type="Pfam" id="PF01775"/>
    </source>
</evidence>
<feature type="domain" description="Large ribosomal subunit protein eL20" evidence="3">
    <location>
        <begin position="34"/>
        <end position="64"/>
    </location>
</feature>
<organism evidence="4 5">
    <name type="scientific">Chelonoidis abingdonii</name>
    <name type="common">Abingdon island giant tortoise</name>
    <name type="synonym">Testudo abingdonii</name>
    <dbReference type="NCBI Taxonomy" id="106734"/>
    <lineage>
        <taxon>Eukaryota</taxon>
        <taxon>Metazoa</taxon>
        <taxon>Chordata</taxon>
        <taxon>Craniata</taxon>
        <taxon>Vertebrata</taxon>
        <taxon>Euteleostomi</taxon>
        <taxon>Archelosauria</taxon>
        <taxon>Testudinata</taxon>
        <taxon>Testudines</taxon>
        <taxon>Cryptodira</taxon>
        <taxon>Durocryptodira</taxon>
        <taxon>Testudinoidea</taxon>
        <taxon>Testudinidae</taxon>
        <taxon>Chelonoidis</taxon>
    </lineage>
</organism>
<accession>A0A8C0ITL6</accession>
<reference evidence="4" key="1">
    <citation type="submission" date="2025-08" db="UniProtKB">
        <authorList>
            <consortium name="Ensembl"/>
        </authorList>
    </citation>
    <scope>IDENTIFICATION</scope>
</reference>
<evidence type="ECO:0000256" key="2">
    <source>
        <dbReference type="ARBA" id="ARBA00035392"/>
    </source>
</evidence>
<dbReference type="PANTHER" id="PTHR10052">
    <property type="entry name" value="60S RIBOSOMAL PROTEIN L18A"/>
    <property type="match status" value="1"/>
</dbReference>
<dbReference type="GeneTree" id="ENSGT00390000015797"/>
<proteinExistence type="predicted"/>
<dbReference type="SUPFAM" id="SSF160374">
    <property type="entry name" value="RplX-like"/>
    <property type="match status" value="1"/>
</dbReference>
<dbReference type="GO" id="GO:0006412">
    <property type="term" value="P:translation"/>
    <property type="evidence" value="ECO:0007669"/>
    <property type="project" value="InterPro"/>
</dbReference>
<dbReference type="GO" id="GO:0003735">
    <property type="term" value="F:structural constituent of ribosome"/>
    <property type="evidence" value="ECO:0007669"/>
    <property type="project" value="InterPro"/>
</dbReference>
<dbReference type="AlphaFoldDB" id="A0A8C0ITL6"/>
<dbReference type="Pfam" id="PF01775">
    <property type="entry name" value="Ribosomal_L18A"/>
    <property type="match status" value="1"/>
</dbReference>